<dbReference type="Pfam" id="PF01121">
    <property type="entry name" value="CoaE"/>
    <property type="match status" value="1"/>
</dbReference>
<evidence type="ECO:0000256" key="2">
    <source>
        <dbReference type="ARBA" id="ARBA00022741"/>
    </source>
</evidence>
<dbReference type="CDD" id="cd02022">
    <property type="entry name" value="DPCK"/>
    <property type="match status" value="1"/>
</dbReference>
<dbReference type="RefSeq" id="WP_349278344.1">
    <property type="nucleotide sequence ID" value="NZ_CBCSCU010000006.1"/>
</dbReference>
<evidence type="ECO:0000313" key="7">
    <source>
        <dbReference type="EMBL" id="XBP69607.1"/>
    </source>
</evidence>
<gene>
    <name evidence="5 7" type="primary">coaE</name>
    <name evidence="7" type="ORF">ABLV49_17195</name>
</gene>
<evidence type="ECO:0000256" key="3">
    <source>
        <dbReference type="ARBA" id="ARBA00022840"/>
    </source>
</evidence>
<dbReference type="NCBIfam" id="TIGR00152">
    <property type="entry name" value="dephospho-CoA kinase"/>
    <property type="match status" value="1"/>
</dbReference>
<evidence type="ECO:0000256" key="4">
    <source>
        <dbReference type="ARBA" id="ARBA00022993"/>
    </source>
</evidence>
<evidence type="ECO:0000256" key="1">
    <source>
        <dbReference type="ARBA" id="ARBA00009018"/>
    </source>
</evidence>
<dbReference type="EC" id="2.7.1.24" evidence="5 6"/>
<accession>A0AAU7LPR9</accession>
<protein>
    <recommendedName>
        <fullName evidence="5 6">Dephospho-CoA kinase</fullName>
        <ecNumber evidence="5 6">2.7.1.24</ecNumber>
    </recommendedName>
    <alternativeName>
        <fullName evidence="5">Dephosphocoenzyme A kinase</fullName>
    </alternativeName>
</protein>
<comment type="subcellular location">
    <subcellularLocation>
        <location evidence="5">Cytoplasm</location>
    </subcellularLocation>
</comment>
<dbReference type="PANTHER" id="PTHR10695:SF46">
    <property type="entry name" value="BIFUNCTIONAL COENZYME A SYNTHASE-RELATED"/>
    <property type="match status" value="1"/>
</dbReference>
<name>A0AAU7LPR9_9BURK</name>
<dbReference type="AlphaFoldDB" id="A0AAU7LPR9"/>
<dbReference type="PANTHER" id="PTHR10695">
    <property type="entry name" value="DEPHOSPHO-COA KINASE-RELATED"/>
    <property type="match status" value="1"/>
</dbReference>
<dbReference type="HAMAP" id="MF_00376">
    <property type="entry name" value="Dephospho_CoA_kinase"/>
    <property type="match status" value="1"/>
</dbReference>
<keyword evidence="4 5" id="KW-0173">Coenzyme A biosynthesis</keyword>
<keyword evidence="3 5" id="KW-0067">ATP-binding</keyword>
<dbReference type="GO" id="GO:0015937">
    <property type="term" value="P:coenzyme A biosynthetic process"/>
    <property type="evidence" value="ECO:0007669"/>
    <property type="project" value="UniProtKB-UniRule"/>
</dbReference>
<evidence type="ECO:0000256" key="6">
    <source>
        <dbReference type="NCBIfam" id="TIGR00152"/>
    </source>
</evidence>
<dbReference type="SUPFAM" id="SSF52540">
    <property type="entry name" value="P-loop containing nucleoside triphosphate hydrolases"/>
    <property type="match status" value="1"/>
</dbReference>
<feature type="binding site" evidence="5">
    <location>
        <begin position="15"/>
        <end position="20"/>
    </location>
    <ligand>
        <name>ATP</name>
        <dbReference type="ChEBI" id="CHEBI:30616"/>
    </ligand>
</feature>
<keyword evidence="2 5" id="KW-0547">Nucleotide-binding</keyword>
<dbReference type="GO" id="GO:0005737">
    <property type="term" value="C:cytoplasm"/>
    <property type="evidence" value="ECO:0007669"/>
    <property type="project" value="UniProtKB-SubCell"/>
</dbReference>
<reference evidence="7" key="1">
    <citation type="submission" date="2024-05" db="EMBL/GenBank/DDBJ databases">
        <authorList>
            <person name="Bunk B."/>
            <person name="Swiderski J."/>
            <person name="Sproer C."/>
            <person name="Thiel V."/>
        </authorList>
    </citation>
    <scope>NUCLEOTIDE SEQUENCE</scope>
    <source>
        <strain evidence="7">DSM 17735</strain>
    </source>
</reference>
<keyword evidence="5 7" id="KW-0418">Kinase</keyword>
<proteinExistence type="inferred from homology"/>
<dbReference type="InterPro" id="IPR001977">
    <property type="entry name" value="Depp_CoAkinase"/>
</dbReference>
<comment type="function">
    <text evidence="5">Catalyzes the phosphorylation of the 3'-hydroxyl group of dephosphocoenzyme A to form coenzyme A.</text>
</comment>
<dbReference type="Gene3D" id="3.40.50.300">
    <property type="entry name" value="P-loop containing nucleotide triphosphate hydrolases"/>
    <property type="match status" value="1"/>
</dbReference>
<dbReference type="GO" id="GO:0004140">
    <property type="term" value="F:dephospho-CoA kinase activity"/>
    <property type="evidence" value="ECO:0007669"/>
    <property type="project" value="UniProtKB-UniRule"/>
</dbReference>
<dbReference type="PROSITE" id="PS51219">
    <property type="entry name" value="DPCK"/>
    <property type="match status" value="1"/>
</dbReference>
<keyword evidence="5 7" id="KW-0808">Transferase</keyword>
<evidence type="ECO:0000256" key="5">
    <source>
        <dbReference type="HAMAP-Rule" id="MF_00376"/>
    </source>
</evidence>
<sequence>MHPPIQRIGLTGGIGSGKSTVAGMLVARGAALIDADAISRQLTAPGGAAIGELASQFGPQAITAEGAMDRDRMRQLAFSDPAVKVQLEAIIHPLISQESIRQARAAVQAGRACILFDIPLLVESGRWRQQLDRVLVVDCTQETQIARVMARNAFAREVVEKIIAGQASRAQRLAAADSCICNEDLSLQALERLVCQLASRFGL</sequence>
<dbReference type="InterPro" id="IPR027417">
    <property type="entry name" value="P-loop_NTPase"/>
</dbReference>
<comment type="pathway">
    <text evidence="5">Cofactor biosynthesis; coenzyme A biosynthesis; CoA from (R)-pantothenate: step 5/5.</text>
</comment>
<dbReference type="EMBL" id="CP157675">
    <property type="protein sequence ID" value="XBP69607.1"/>
    <property type="molecule type" value="Genomic_DNA"/>
</dbReference>
<comment type="catalytic activity">
    <reaction evidence="5">
        <text>3'-dephospho-CoA + ATP = ADP + CoA + H(+)</text>
        <dbReference type="Rhea" id="RHEA:18245"/>
        <dbReference type="ChEBI" id="CHEBI:15378"/>
        <dbReference type="ChEBI" id="CHEBI:30616"/>
        <dbReference type="ChEBI" id="CHEBI:57287"/>
        <dbReference type="ChEBI" id="CHEBI:57328"/>
        <dbReference type="ChEBI" id="CHEBI:456216"/>
        <dbReference type="EC" id="2.7.1.24"/>
    </reaction>
</comment>
<keyword evidence="5" id="KW-0963">Cytoplasm</keyword>
<comment type="similarity">
    <text evidence="1 5">Belongs to the CoaE family.</text>
</comment>
<dbReference type="GO" id="GO:0005524">
    <property type="term" value="F:ATP binding"/>
    <property type="evidence" value="ECO:0007669"/>
    <property type="project" value="UniProtKB-UniRule"/>
</dbReference>
<organism evidence="7">
    <name type="scientific">Polaromonas hydrogenivorans</name>
    <dbReference type="NCBI Taxonomy" id="335476"/>
    <lineage>
        <taxon>Bacteria</taxon>
        <taxon>Pseudomonadati</taxon>
        <taxon>Pseudomonadota</taxon>
        <taxon>Betaproteobacteria</taxon>
        <taxon>Burkholderiales</taxon>
        <taxon>Comamonadaceae</taxon>
        <taxon>Polaromonas</taxon>
    </lineage>
</organism>